<feature type="domain" description="AB hydrolase-1" evidence="1">
    <location>
        <begin position="46"/>
        <end position="290"/>
    </location>
</feature>
<sequence length="317" mass="35612">MSNTALTVVARDPAPGYYVTHPNGQNSFYHLDSFVDPWLPDSQKEVVLIQHGCAHTSEFFYHFVPRLSRDYIVIRRDARGHGRSSYPKRISPWSDTENNIYEGGYDYTPATIVNEIVDFLDQLKIQRVHFLAEATSGEIGTILAATHPARVASLVTMSSPTMLPPAAIDLFRVGKASWAEAVMELGARGWGEEMAKRPGTLPVHRGKEYIRWWYEQADRIPREGLAGYVIFLSKLTSRPYLQGVKCPMLILAPTNSAAVPMEESLYVQSQVPHAKLVPIDGPGHEIYSERAEECLDAICAFYKEIRKLVFVKAIVMT</sequence>
<dbReference type="Proteomes" id="UP001244011">
    <property type="component" value="Unassembled WGS sequence"/>
</dbReference>
<comment type="caution">
    <text evidence="2">The sequence shown here is derived from an EMBL/GenBank/DDBJ whole genome shotgun (WGS) entry which is preliminary data.</text>
</comment>
<dbReference type="GO" id="GO:0047372">
    <property type="term" value="F:monoacylglycerol lipase activity"/>
    <property type="evidence" value="ECO:0007669"/>
    <property type="project" value="TreeGrafter"/>
</dbReference>
<dbReference type="GeneID" id="85314892"/>
<dbReference type="Gene3D" id="3.40.50.1820">
    <property type="entry name" value="alpha/beta hydrolase"/>
    <property type="match status" value="1"/>
</dbReference>
<dbReference type="InterPro" id="IPR029058">
    <property type="entry name" value="AB_hydrolase_fold"/>
</dbReference>
<dbReference type="GO" id="GO:0046464">
    <property type="term" value="P:acylglycerol catabolic process"/>
    <property type="evidence" value="ECO:0007669"/>
    <property type="project" value="TreeGrafter"/>
</dbReference>
<keyword evidence="2" id="KW-0378">Hydrolase</keyword>
<evidence type="ECO:0000313" key="2">
    <source>
        <dbReference type="EMBL" id="KAK1765137.1"/>
    </source>
</evidence>
<proteinExistence type="predicted"/>
<dbReference type="RefSeq" id="XP_060281350.1">
    <property type="nucleotide sequence ID" value="XM_060431705.1"/>
</dbReference>
<dbReference type="PANTHER" id="PTHR43798:SF33">
    <property type="entry name" value="HYDROLASE, PUTATIVE (AFU_ORTHOLOGUE AFUA_2G14860)-RELATED"/>
    <property type="match status" value="1"/>
</dbReference>
<dbReference type="InterPro" id="IPR000073">
    <property type="entry name" value="AB_hydrolase_1"/>
</dbReference>
<dbReference type="AlphaFoldDB" id="A0AAJ0BW90"/>
<dbReference type="InterPro" id="IPR050266">
    <property type="entry name" value="AB_hydrolase_sf"/>
</dbReference>
<evidence type="ECO:0000259" key="1">
    <source>
        <dbReference type="Pfam" id="PF00561"/>
    </source>
</evidence>
<dbReference type="GO" id="GO:0016020">
    <property type="term" value="C:membrane"/>
    <property type="evidence" value="ECO:0007669"/>
    <property type="project" value="TreeGrafter"/>
</dbReference>
<organism evidence="2 3">
    <name type="scientific">Phialemonium atrogriseum</name>
    <dbReference type="NCBI Taxonomy" id="1093897"/>
    <lineage>
        <taxon>Eukaryota</taxon>
        <taxon>Fungi</taxon>
        <taxon>Dikarya</taxon>
        <taxon>Ascomycota</taxon>
        <taxon>Pezizomycotina</taxon>
        <taxon>Sordariomycetes</taxon>
        <taxon>Sordariomycetidae</taxon>
        <taxon>Cephalothecales</taxon>
        <taxon>Cephalothecaceae</taxon>
        <taxon>Phialemonium</taxon>
    </lineage>
</organism>
<gene>
    <name evidence="2" type="ORF">QBC33DRAFT_593081</name>
</gene>
<evidence type="ECO:0000313" key="3">
    <source>
        <dbReference type="Proteomes" id="UP001244011"/>
    </source>
</evidence>
<keyword evidence="3" id="KW-1185">Reference proteome</keyword>
<dbReference type="PANTHER" id="PTHR43798">
    <property type="entry name" value="MONOACYLGLYCEROL LIPASE"/>
    <property type="match status" value="1"/>
</dbReference>
<dbReference type="EMBL" id="MU839016">
    <property type="protein sequence ID" value="KAK1765137.1"/>
    <property type="molecule type" value="Genomic_DNA"/>
</dbReference>
<name>A0AAJ0BW90_9PEZI</name>
<protein>
    <submittedName>
        <fullName evidence="2">Alpha/Beta hydrolase protein</fullName>
    </submittedName>
</protein>
<dbReference type="SUPFAM" id="SSF53474">
    <property type="entry name" value="alpha/beta-Hydrolases"/>
    <property type="match status" value="1"/>
</dbReference>
<reference evidence="2" key="1">
    <citation type="submission" date="2023-06" db="EMBL/GenBank/DDBJ databases">
        <title>Genome-scale phylogeny and comparative genomics of the fungal order Sordariales.</title>
        <authorList>
            <consortium name="Lawrence Berkeley National Laboratory"/>
            <person name="Hensen N."/>
            <person name="Bonometti L."/>
            <person name="Westerberg I."/>
            <person name="Brannstrom I.O."/>
            <person name="Guillou S."/>
            <person name="Cros-Aarteil S."/>
            <person name="Calhoun S."/>
            <person name="Haridas S."/>
            <person name="Kuo A."/>
            <person name="Mondo S."/>
            <person name="Pangilinan J."/>
            <person name="Riley R."/>
            <person name="Labutti K."/>
            <person name="Andreopoulos B."/>
            <person name="Lipzen A."/>
            <person name="Chen C."/>
            <person name="Yanf M."/>
            <person name="Daum C."/>
            <person name="Ng V."/>
            <person name="Clum A."/>
            <person name="Steindorff A."/>
            <person name="Ohm R."/>
            <person name="Martin F."/>
            <person name="Silar P."/>
            <person name="Natvig D."/>
            <person name="Lalanne C."/>
            <person name="Gautier V."/>
            <person name="Ament-Velasquez S.L."/>
            <person name="Kruys A."/>
            <person name="Hutchinson M.I."/>
            <person name="Powell A.J."/>
            <person name="Barry K."/>
            <person name="Miller A.N."/>
            <person name="Grigoriev I.V."/>
            <person name="Debuchy R."/>
            <person name="Gladieux P."/>
            <person name="Thoren M.H."/>
            <person name="Johannesson H."/>
        </authorList>
    </citation>
    <scope>NUCLEOTIDE SEQUENCE</scope>
    <source>
        <strain evidence="2">8032-3</strain>
    </source>
</reference>
<dbReference type="Pfam" id="PF00561">
    <property type="entry name" value="Abhydrolase_1"/>
    <property type="match status" value="1"/>
</dbReference>
<accession>A0AAJ0BW90</accession>